<dbReference type="EMBL" id="CP024968">
    <property type="protein sequence ID" value="ATZ20790.1"/>
    <property type="molecule type" value="Genomic_DNA"/>
</dbReference>
<sequence>MVKKVSGFQIIKTHLKSNWKLILFLFLIALAGSVLVLWIFLLGDQGRKYIAPWSLTVTSSGPWGSGTSLSGGMGLQYPISSILLSAGCVSIFSILSLIFIFITFNKEVKTTQISIWLTSPISKKNIMLFKFLFVILTLFLIYLPMFFSIIIFASLSYDADKYFINVFGQLIYFFVFVILISAVFSLILTTLSDKVTLAIILCVAILVWMFLTSIIISFSHISKTHQEDIEGTIVIVYTKPYKWLENFKYIAPQTLYAQFLTFNIDKYISDESLNSSEIYEVATLNIAKTWWLVISLFINITLICLIETLNLKIVNKKDFNI</sequence>
<dbReference type="RefSeq" id="WP_100670807.1">
    <property type="nucleotide sequence ID" value="NZ_CP022511.1"/>
</dbReference>
<evidence type="ECO:0000256" key="1">
    <source>
        <dbReference type="SAM" id="Phobius"/>
    </source>
</evidence>
<dbReference type="KEGG" id="mcol:MCOLE_v1c02760"/>
<feature type="transmembrane region" description="Helical" evidence="1">
    <location>
        <begin position="82"/>
        <end position="104"/>
    </location>
</feature>
<feature type="transmembrane region" description="Helical" evidence="1">
    <location>
        <begin position="162"/>
        <end position="188"/>
    </location>
</feature>
<dbReference type="OrthoDB" id="391946at2"/>
<keyword evidence="1" id="KW-1133">Transmembrane helix</keyword>
<accession>A0A2K8P3T3</accession>
<organism evidence="2 3">
    <name type="scientific">Mesoplasma coleopterae</name>
    <dbReference type="NCBI Taxonomy" id="324078"/>
    <lineage>
        <taxon>Bacteria</taxon>
        <taxon>Bacillati</taxon>
        <taxon>Mycoplasmatota</taxon>
        <taxon>Mollicutes</taxon>
        <taxon>Entomoplasmatales</taxon>
        <taxon>Entomoplasmataceae</taxon>
        <taxon>Mesoplasma</taxon>
    </lineage>
</organism>
<feature type="transmembrane region" description="Helical" evidence="1">
    <location>
        <begin position="195"/>
        <end position="218"/>
    </location>
</feature>
<evidence type="ECO:0000313" key="2">
    <source>
        <dbReference type="EMBL" id="ATZ20790.1"/>
    </source>
</evidence>
<dbReference type="Proteomes" id="UP000232221">
    <property type="component" value="Chromosome"/>
</dbReference>
<feature type="transmembrane region" description="Helical" evidence="1">
    <location>
        <begin position="131"/>
        <end position="156"/>
    </location>
</feature>
<reference evidence="2 3" key="1">
    <citation type="submission" date="2017-11" db="EMBL/GenBank/DDBJ databases">
        <title>Genome sequence of Mesoplasma coleopterae BARC 779 (ATCC 49583).</title>
        <authorList>
            <person name="Lo W.-S."/>
            <person name="Kuo C.-H."/>
        </authorList>
    </citation>
    <scope>NUCLEOTIDE SEQUENCE [LARGE SCALE GENOMIC DNA]</scope>
    <source>
        <strain evidence="2 3">BARC 779</strain>
    </source>
</reference>
<feature type="transmembrane region" description="Helical" evidence="1">
    <location>
        <begin position="21"/>
        <end position="41"/>
    </location>
</feature>
<name>A0A2K8P3T3_9MOLU</name>
<evidence type="ECO:0000313" key="3">
    <source>
        <dbReference type="Proteomes" id="UP000232221"/>
    </source>
</evidence>
<keyword evidence="3" id="KW-1185">Reference proteome</keyword>
<keyword evidence="1" id="KW-0472">Membrane</keyword>
<keyword evidence="1" id="KW-0812">Transmembrane</keyword>
<protein>
    <submittedName>
        <fullName evidence="2">Uncharacterized protein</fullName>
    </submittedName>
</protein>
<dbReference type="AlphaFoldDB" id="A0A2K8P3T3"/>
<proteinExistence type="predicted"/>
<gene>
    <name evidence="2" type="ORF">MCOLE_v1c02760</name>
</gene>
<feature type="transmembrane region" description="Helical" evidence="1">
    <location>
        <begin position="290"/>
        <end position="311"/>
    </location>
</feature>